<dbReference type="InterPro" id="IPR012373">
    <property type="entry name" value="Ferrdict_sens_TM"/>
</dbReference>
<keyword evidence="1" id="KW-1133">Transmembrane helix</keyword>
<dbReference type="EMBL" id="AKGD01000001">
    <property type="protein sequence ID" value="EIT70767.1"/>
    <property type="molecule type" value="Genomic_DNA"/>
</dbReference>
<dbReference type="InterPro" id="IPR032623">
    <property type="entry name" value="FecR_N"/>
</dbReference>
<dbReference type="AlphaFoldDB" id="I7ZGB1"/>
<evidence type="ECO:0000256" key="1">
    <source>
        <dbReference type="SAM" id="Phobius"/>
    </source>
</evidence>
<evidence type="ECO:0000259" key="2">
    <source>
        <dbReference type="Pfam" id="PF04773"/>
    </source>
</evidence>
<dbReference type="OrthoDB" id="9771237at2"/>
<dbReference type="Proteomes" id="UP000003704">
    <property type="component" value="Unassembled WGS sequence"/>
</dbReference>
<name>I7ZGB1_9GAMM</name>
<dbReference type="Gene3D" id="2.60.120.1440">
    <property type="match status" value="1"/>
</dbReference>
<feature type="domain" description="FecR protein" evidence="2">
    <location>
        <begin position="135"/>
        <end position="222"/>
    </location>
</feature>
<gene>
    <name evidence="4" type="ORF">WQQ_09040</name>
</gene>
<sequence>MNMESTTRQDRDGDRAAQEAERWFARLRAGTGFAERAAFERWREHPAHARAYAEVERLWSELGKLSAEEELRRWSAQALAADARKRPRLARRSGWRAGIALAATMLVAIGVGIGLGSTRGPRSGPEPAGEWFESEGGQLRSVVLADGSKLTLNAGSAVEVRLGARERHLRLSRGEALFEVAHDARRPFVVEAGARAVRALGTRFQVRRESEAVTVTLLQGSVAVEHEGDEALRLAPGDQLVYDERSIRNRRHVDPDIASSWTRGRLIFRSTPLAEALAEMNRYANPPLRLGDARLASTPISGTLRVGDSASMALALSALLPLQAQPQGDGTILLTPKVGG</sequence>
<dbReference type="PANTHER" id="PTHR30273">
    <property type="entry name" value="PERIPLASMIC SIGNAL SENSOR AND SIGMA FACTOR ACTIVATOR FECR-RELATED"/>
    <property type="match status" value="1"/>
</dbReference>
<proteinExistence type="predicted"/>
<feature type="transmembrane region" description="Helical" evidence="1">
    <location>
        <begin position="94"/>
        <end position="115"/>
    </location>
</feature>
<keyword evidence="5" id="KW-1185">Reference proteome</keyword>
<dbReference type="InterPro" id="IPR006860">
    <property type="entry name" value="FecR"/>
</dbReference>
<protein>
    <recommendedName>
        <fullName evidence="6">FecR protein domain-containing protein</fullName>
    </recommendedName>
</protein>
<feature type="domain" description="FecR N-terminal" evidence="3">
    <location>
        <begin position="18"/>
        <end position="58"/>
    </location>
</feature>
<dbReference type="GO" id="GO:0016989">
    <property type="term" value="F:sigma factor antagonist activity"/>
    <property type="evidence" value="ECO:0007669"/>
    <property type="project" value="TreeGrafter"/>
</dbReference>
<reference evidence="4 5" key="1">
    <citation type="journal article" date="2012" name="J. Bacteriol.">
        <title>Genome Sequence of n-Alkane-Degrading Hydrocarboniphaga effusa Strain AP103T (ATCC BAA-332T).</title>
        <authorList>
            <person name="Chang H.K."/>
            <person name="Zylstra G.J."/>
            <person name="Chae J.C."/>
        </authorList>
    </citation>
    <scope>NUCLEOTIDE SEQUENCE [LARGE SCALE GENOMIC DNA]</scope>
    <source>
        <strain evidence="4 5">AP103</strain>
    </source>
</reference>
<organism evidence="4 5">
    <name type="scientific">Hydrocarboniphaga effusa AP103</name>
    <dbReference type="NCBI Taxonomy" id="1172194"/>
    <lineage>
        <taxon>Bacteria</taxon>
        <taxon>Pseudomonadati</taxon>
        <taxon>Pseudomonadota</taxon>
        <taxon>Gammaproteobacteria</taxon>
        <taxon>Nevskiales</taxon>
        <taxon>Nevskiaceae</taxon>
        <taxon>Hydrocarboniphaga</taxon>
    </lineage>
</organism>
<dbReference type="STRING" id="1172194.WQQ_09040"/>
<dbReference type="PIRSF" id="PIRSF018266">
    <property type="entry name" value="FecR"/>
    <property type="match status" value="1"/>
</dbReference>
<keyword evidence="1" id="KW-0812">Transmembrane</keyword>
<evidence type="ECO:0000259" key="3">
    <source>
        <dbReference type="Pfam" id="PF16220"/>
    </source>
</evidence>
<dbReference type="Pfam" id="PF04773">
    <property type="entry name" value="FecR"/>
    <property type="match status" value="1"/>
</dbReference>
<accession>I7ZGB1</accession>
<dbReference type="PANTHER" id="PTHR30273:SF2">
    <property type="entry name" value="PROTEIN FECR"/>
    <property type="match status" value="1"/>
</dbReference>
<evidence type="ECO:0000313" key="4">
    <source>
        <dbReference type="EMBL" id="EIT70767.1"/>
    </source>
</evidence>
<evidence type="ECO:0000313" key="5">
    <source>
        <dbReference type="Proteomes" id="UP000003704"/>
    </source>
</evidence>
<keyword evidence="1" id="KW-0472">Membrane</keyword>
<comment type="caution">
    <text evidence="4">The sequence shown here is derived from an EMBL/GenBank/DDBJ whole genome shotgun (WGS) entry which is preliminary data.</text>
</comment>
<dbReference type="Pfam" id="PF16220">
    <property type="entry name" value="DUF4880"/>
    <property type="match status" value="1"/>
</dbReference>
<evidence type="ECO:0008006" key="6">
    <source>
        <dbReference type="Google" id="ProtNLM"/>
    </source>
</evidence>